<feature type="compositionally biased region" description="Basic and acidic residues" evidence="1">
    <location>
        <begin position="558"/>
        <end position="568"/>
    </location>
</feature>
<keyword evidence="3" id="KW-1185">Reference proteome</keyword>
<gene>
    <name evidence="2" type="ORF">ODALV1_LOCUS7403</name>
</gene>
<feature type="compositionally biased region" description="Basic and acidic residues" evidence="1">
    <location>
        <begin position="433"/>
        <end position="446"/>
    </location>
</feature>
<organism evidence="2 3">
    <name type="scientific">Orchesella dallaii</name>
    <dbReference type="NCBI Taxonomy" id="48710"/>
    <lineage>
        <taxon>Eukaryota</taxon>
        <taxon>Metazoa</taxon>
        <taxon>Ecdysozoa</taxon>
        <taxon>Arthropoda</taxon>
        <taxon>Hexapoda</taxon>
        <taxon>Collembola</taxon>
        <taxon>Entomobryomorpha</taxon>
        <taxon>Entomobryoidea</taxon>
        <taxon>Orchesellidae</taxon>
        <taxon>Orchesellinae</taxon>
        <taxon>Orchesella</taxon>
    </lineage>
</organism>
<feature type="compositionally biased region" description="Basic residues" evidence="1">
    <location>
        <begin position="569"/>
        <end position="578"/>
    </location>
</feature>
<dbReference type="EMBL" id="CAXLJM020000023">
    <property type="protein sequence ID" value="CAL8089531.1"/>
    <property type="molecule type" value="Genomic_DNA"/>
</dbReference>
<feature type="compositionally biased region" description="Low complexity" evidence="1">
    <location>
        <begin position="469"/>
        <end position="478"/>
    </location>
</feature>
<feature type="compositionally biased region" description="Basic residues" evidence="1">
    <location>
        <begin position="523"/>
        <end position="539"/>
    </location>
</feature>
<feature type="compositionally biased region" description="Polar residues" evidence="1">
    <location>
        <begin position="479"/>
        <end position="504"/>
    </location>
</feature>
<feature type="compositionally biased region" description="Pro residues" evidence="1">
    <location>
        <begin position="453"/>
        <end position="463"/>
    </location>
</feature>
<feature type="region of interest" description="Disordered" evidence="1">
    <location>
        <begin position="390"/>
        <end position="648"/>
    </location>
</feature>
<comment type="caution">
    <text evidence="2">The sequence shown here is derived from an EMBL/GenBank/DDBJ whole genome shotgun (WGS) entry which is preliminary data.</text>
</comment>
<name>A0ABP1Q8D2_9HEXA</name>
<accession>A0ABP1Q8D2</accession>
<evidence type="ECO:0000313" key="3">
    <source>
        <dbReference type="Proteomes" id="UP001642540"/>
    </source>
</evidence>
<evidence type="ECO:0000313" key="2">
    <source>
        <dbReference type="EMBL" id="CAL8089531.1"/>
    </source>
</evidence>
<feature type="compositionally biased region" description="Low complexity" evidence="1">
    <location>
        <begin position="540"/>
        <end position="556"/>
    </location>
</feature>
<dbReference type="Proteomes" id="UP001642540">
    <property type="component" value="Unassembled WGS sequence"/>
</dbReference>
<proteinExistence type="predicted"/>
<feature type="compositionally biased region" description="Polar residues" evidence="1">
    <location>
        <begin position="401"/>
        <end position="410"/>
    </location>
</feature>
<evidence type="ECO:0000256" key="1">
    <source>
        <dbReference type="SAM" id="MobiDB-lite"/>
    </source>
</evidence>
<feature type="compositionally biased region" description="Basic and acidic residues" evidence="1">
    <location>
        <begin position="513"/>
        <end position="522"/>
    </location>
</feature>
<feature type="compositionally biased region" description="Basic residues" evidence="1">
    <location>
        <begin position="625"/>
        <end position="648"/>
    </location>
</feature>
<feature type="compositionally biased region" description="Basic and acidic residues" evidence="1">
    <location>
        <begin position="411"/>
        <end position="426"/>
    </location>
</feature>
<feature type="compositionally biased region" description="Basic and acidic residues" evidence="1">
    <location>
        <begin position="579"/>
        <end position="592"/>
    </location>
</feature>
<reference evidence="2 3" key="1">
    <citation type="submission" date="2024-08" db="EMBL/GenBank/DDBJ databases">
        <authorList>
            <person name="Cucini C."/>
            <person name="Frati F."/>
        </authorList>
    </citation>
    <scope>NUCLEOTIDE SEQUENCE [LARGE SCALE GENOMIC DNA]</scope>
</reference>
<sequence length="648" mass="73450">MSKMRKSKLVTVCSVDSHRDDGPGTFSSNTIKSRSSKSSWYIKVPINDHNIALYEVYGDSYSKESSPCQKVNFLTLCCKSNMDVNSIRLSYEEYQHVRCVEFTGHVGSMKVAFELLHKFPNVKELIFVLNDNNVKCESEEYRSYKNEDGYVTKALTVEKLSILQDFSVCEKSSKEAQDGGKVWRIDEILYLSRLCIPKIKKFETLLLGNGGNYEKVREFIDCMPFLKKNHSAEISNGYLKVRTTVSSSRTTPAILACVAPPPAALCNTNATVTSNALVPMQSIIKLEKMDEDEEVVVTVGTNDCNLNPYSLQYSRQEQNGTYAQYPQSLVPYNVETTFIKPATCKLPQVHPVPLIPPSANNVLNKQTQHHASHAGLPYFVRYPPSAFVSNGVPQDTDASRMESSLESTQQKNRETATAREIVERLDNSVSSTRRTDFDSKLDDDSRLQTSRNPSPPRSAPPAPLFSTPQTNQTTVVNTAGQGDQPRSSLNSEGKVSKNETANGNSESSSDSDSSDRKYPRDPRSRRHGKRKKYSRRRRSSSYTSTSYSSRTPSPKYRGYHDSYDESYNHHRSRSHRHSRTDDYYKRKSRWSDGNDGDEQERLNYTESGSSHCEHYNNRGYNNNFRRGRGRGRGYRGRGRRRGSISKYE</sequence>
<protein>
    <submittedName>
        <fullName evidence="2">Uncharacterized protein</fullName>
    </submittedName>
</protein>